<proteinExistence type="predicted"/>
<dbReference type="SUPFAM" id="SSF88713">
    <property type="entry name" value="Glycoside hydrolase/deacetylase"/>
    <property type="match status" value="1"/>
</dbReference>
<organism evidence="1 2">
    <name type="scientific">Novosphingobium aquae</name>
    <dbReference type="NCBI Taxonomy" id="3133435"/>
    <lineage>
        <taxon>Bacteria</taxon>
        <taxon>Pseudomonadati</taxon>
        <taxon>Pseudomonadota</taxon>
        <taxon>Alphaproteobacteria</taxon>
        <taxon>Sphingomonadales</taxon>
        <taxon>Sphingomonadaceae</taxon>
        <taxon>Novosphingobium</taxon>
    </lineage>
</organism>
<dbReference type="Proteomes" id="UP001379235">
    <property type="component" value="Unassembled WGS sequence"/>
</dbReference>
<keyword evidence="2" id="KW-1185">Reference proteome</keyword>
<protein>
    <submittedName>
        <fullName evidence="1">Polysaccharide deacetylase family protein</fullName>
    </submittedName>
</protein>
<evidence type="ECO:0000313" key="1">
    <source>
        <dbReference type="EMBL" id="MEJ6008606.1"/>
    </source>
</evidence>
<accession>A0ABU8S400</accession>
<reference evidence="1 2" key="1">
    <citation type="submission" date="2024-03" db="EMBL/GenBank/DDBJ databases">
        <authorList>
            <person name="Jo J.-H."/>
        </authorList>
    </citation>
    <scope>NUCLEOTIDE SEQUENCE [LARGE SCALE GENOMIC DNA]</scope>
    <source>
        <strain evidence="1 2">AS3R-12</strain>
    </source>
</reference>
<sequence>MVQFAPGFGQRFIVTVDTEEEFDWRRPLDRTSHGLKHVPLLAKFQEFCEGQAVAPVYLVDYPIATCPRAAEVLREPLASGRAEVGVQLHPWVSPPFDEDLSEFNSFSGNLPATLEREKFARLYEAITANLGAAPLSYRAGRYGVGPNTHRVLKEFGVPIDTSARSLFDYSATGGANFRDLPLKPWWIDEERSLMELPLTTVFWGPLRGAGSWLYPRLWRAPRIRGAMSRFGLLERIPMTPEGVSIGEAIRGADIALDLGLPVIVLSFHSPSLGTGYTPYVRSEDDLDALYDWWRRIFAHLASRNVRPTSNREIMDAAALA</sequence>
<comment type="caution">
    <text evidence="1">The sequence shown here is derived from an EMBL/GenBank/DDBJ whole genome shotgun (WGS) entry which is preliminary data.</text>
</comment>
<dbReference type="EMBL" id="JBBHJY010000001">
    <property type="protein sequence ID" value="MEJ6008606.1"/>
    <property type="molecule type" value="Genomic_DNA"/>
</dbReference>
<dbReference type="Gene3D" id="3.20.20.370">
    <property type="entry name" value="Glycoside hydrolase/deacetylase"/>
    <property type="match status" value="1"/>
</dbReference>
<dbReference type="CDD" id="cd10935">
    <property type="entry name" value="CE4_WalW"/>
    <property type="match status" value="1"/>
</dbReference>
<dbReference type="InterPro" id="IPR011330">
    <property type="entry name" value="Glyco_hydro/deAcase_b/a-brl"/>
</dbReference>
<name>A0ABU8S400_9SPHN</name>
<gene>
    <name evidence="1" type="ORF">WG900_01595</name>
</gene>
<evidence type="ECO:0000313" key="2">
    <source>
        <dbReference type="Proteomes" id="UP001379235"/>
    </source>
</evidence>